<name>A0A0M2PU17_PROHO</name>
<reference evidence="9" key="1">
    <citation type="submission" date="2012-04" db="EMBL/GenBank/DDBJ databases">
        <authorList>
            <person name="Borisov I.G."/>
            <person name="Ivanikova N.V."/>
            <person name="Pinevich A.V."/>
        </authorList>
    </citation>
    <scope>NUCLEOTIDE SEQUENCE</scope>
    <source>
        <strain evidence="9">CALU 1027</strain>
    </source>
</reference>
<dbReference type="GO" id="GO:0005886">
    <property type="term" value="C:plasma membrane"/>
    <property type="evidence" value="ECO:0007669"/>
    <property type="project" value="TreeGrafter"/>
</dbReference>
<feature type="compositionally biased region" description="Polar residues" evidence="7">
    <location>
        <begin position="450"/>
        <end position="464"/>
    </location>
</feature>
<dbReference type="InterPro" id="IPR000014">
    <property type="entry name" value="PAS"/>
</dbReference>
<dbReference type="GO" id="GO:0016036">
    <property type="term" value="P:cellular response to phosphate starvation"/>
    <property type="evidence" value="ECO:0007669"/>
    <property type="project" value="TreeGrafter"/>
</dbReference>
<dbReference type="InterPro" id="IPR003661">
    <property type="entry name" value="HisK_dim/P_dom"/>
</dbReference>
<dbReference type="AlphaFoldDB" id="A0A0M2PU17"/>
<dbReference type="CDD" id="cd00082">
    <property type="entry name" value="HisKA"/>
    <property type="match status" value="1"/>
</dbReference>
<comment type="caution">
    <text evidence="9">The sequence shown here is derived from an EMBL/GenBank/DDBJ whole genome shotgun (WGS) entry which is preliminary data.</text>
</comment>
<keyword evidence="5" id="KW-0418">Kinase</keyword>
<keyword evidence="6" id="KW-0902">Two-component regulatory system</keyword>
<dbReference type="GO" id="GO:0004721">
    <property type="term" value="F:phosphoprotein phosphatase activity"/>
    <property type="evidence" value="ECO:0007669"/>
    <property type="project" value="TreeGrafter"/>
</dbReference>
<evidence type="ECO:0000256" key="7">
    <source>
        <dbReference type="SAM" id="MobiDB-lite"/>
    </source>
</evidence>
<organism evidence="9 10">
    <name type="scientific">Prochlorothrix hollandica PCC 9006 = CALU 1027</name>
    <dbReference type="NCBI Taxonomy" id="317619"/>
    <lineage>
        <taxon>Bacteria</taxon>
        <taxon>Bacillati</taxon>
        <taxon>Cyanobacteriota</taxon>
        <taxon>Cyanophyceae</taxon>
        <taxon>Prochlorotrichales</taxon>
        <taxon>Prochlorotrichaceae</taxon>
        <taxon>Prochlorothrix</taxon>
    </lineage>
</organism>
<dbReference type="OrthoDB" id="9773956at2"/>
<dbReference type="Gene3D" id="1.10.287.130">
    <property type="match status" value="1"/>
</dbReference>
<dbReference type="Gene3D" id="3.30.565.10">
    <property type="entry name" value="Histidine kinase-like ATPase, C-terminal domain"/>
    <property type="match status" value="1"/>
</dbReference>
<dbReference type="RefSeq" id="WP_017713319.1">
    <property type="nucleotide sequence ID" value="NZ_KB235939.1"/>
</dbReference>
<dbReference type="InterPro" id="IPR036097">
    <property type="entry name" value="HisK_dim/P_sf"/>
</dbReference>
<dbReference type="PRINTS" id="PR00344">
    <property type="entry name" value="BCTRLSENSOR"/>
</dbReference>
<protein>
    <recommendedName>
        <fullName evidence="2">histidine kinase</fullName>
        <ecNumber evidence="2">2.7.13.3</ecNumber>
    </recommendedName>
</protein>
<dbReference type="SMART" id="SM00387">
    <property type="entry name" value="HATPase_c"/>
    <property type="match status" value="1"/>
</dbReference>
<dbReference type="InterPro" id="IPR004358">
    <property type="entry name" value="Sig_transdc_His_kin-like_C"/>
</dbReference>
<evidence type="ECO:0000256" key="4">
    <source>
        <dbReference type="ARBA" id="ARBA00022679"/>
    </source>
</evidence>
<accession>A0A0M2PU17</accession>
<dbReference type="PROSITE" id="PS50109">
    <property type="entry name" value="HIS_KIN"/>
    <property type="match status" value="1"/>
</dbReference>
<dbReference type="InterPro" id="IPR050351">
    <property type="entry name" value="BphY/WalK/GraS-like"/>
</dbReference>
<dbReference type="SMART" id="SM00091">
    <property type="entry name" value="PAS"/>
    <property type="match status" value="1"/>
</dbReference>
<dbReference type="InterPro" id="IPR005467">
    <property type="entry name" value="His_kinase_dom"/>
</dbReference>
<feature type="region of interest" description="Disordered" evidence="7">
    <location>
        <begin position="449"/>
        <end position="471"/>
    </location>
</feature>
<dbReference type="PANTHER" id="PTHR45453">
    <property type="entry name" value="PHOSPHATE REGULON SENSOR PROTEIN PHOR"/>
    <property type="match status" value="1"/>
</dbReference>
<keyword evidence="10" id="KW-1185">Reference proteome</keyword>
<evidence type="ECO:0000256" key="1">
    <source>
        <dbReference type="ARBA" id="ARBA00000085"/>
    </source>
</evidence>
<evidence type="ECO:0000313" key="9">
    <source>
        <dbReference type="EMBL" id="KKI98163.1"/>
    </source>
</evidence>
<keyword evidence="3" id="KW-0597">Phosphoprotein</keyword>
<proteinExistence type="predicted"/>
<evidence type="ECO:0000313" key="10">
    <source>
        <dbReference type="Proteomes" id="UP000034681"/>
    </source>
</evidence>
<feature type="domain" description="Histidine kinase" evidence="8">
    <location>
        <begin position="197"/>
        <end position="451"/>
    </location>
</feature>
<dbReference type="EMBL" id="AJTX02000010">
    <property type="protein sequence ID" value="KKI98163.1"/>
    <property type="molecule type" value="Genomic_DNA"/>
</dbReference>
<dbReference type="InterPro" id="IPR003594">
    <property type="entry name" value="HATPase_dom"/>
</dbReference>
<sequence length="471" mass="52654">MIGLDFGSGLALGLGLLLAYHLDQRRRSQLLLRVLRQEVPPRRLGLTSPFLGTLLHTQEAQQILTTALGDLNYLLQQMPLAYVQVDGDNLFQGCNQAARILLNLPEQPSPRPRLLLELFRSYDLDQLIEETRQSQAPCQREWSINVVAMDPVNPIPQPSLHLRGYGFPLNDGKVGVFLDDRQEVVQLTQQRNRWVSDVAHELRTPLTSIRLVAETLVSRVDVQWKSWMERLLGETIHLSDLVQNLLDLSRLDRRSAPGLVLTTVDLVELIDMAWDTLEPLSRRHHIQFHYDGPEQMLLEADRSHLYRVLLNLLDNALKYSPPQSAITVKLSTSLNPTETSRTLPQDSQPTDVTTLCLEVIDRGTGFLAEDLPHVFERFYRSDPSRSRQPYGVSSPGLPGETADPPLIHSNSCGLGLAIVQQIIQAHQGSVTAQNHPSLGGAWLKIHLPVSTPQGTATPNPSQTLPKPPFSA</sequence>
<evidence type="ECO:0000256" key="3">
    <source>
        <dbReference type="ARBA" id="ARBA00022553"/>
    </source>
</evidence>
<dbReference type="STRING" id="317619.GCA_000332315_03061"/>
<dbReference type="CDD" id="cd00075">
    <property type="entry name" value="HATPase"/>
    <property type="match status" value="1"/>
</dbReference>
<dbReference type="eggNOG" id="COG5002">
    <property type="taxonomic scope" value="Bacteria"/>
</dbReference>
<evidence type="ECO:0000256" key="5">
    <source>
        <dbReference type="ARBA" id="ARBA00022777"/>
    </source>
</evidence>
<evidence type="ECO:0000256" key="6">
    <source>
        <dbReference type="ARBA" id="ARBA00023012"/>
    </source>
</evidence>
<gene>
    <name evidence="9" type="ORF">PROH_20965</name>
</gene>
<feature type="region of interest" description="Disordered" evidence="7">
    <location>
        <begin position="382"/>
        <end position="405"/>
    </location>
</feature>
<evidence type="ECO:0000256" key="2">
    <source>
        <dbReference type="ARBA" id="ARBA00012438"/>
    </source>
</evidence>
<keyword evidence="4" id="KW-0808">Transferase</keyword>
<comment type="catalytic activity">
    <reaction evidence="1">
        <text>ATP + protein L-histidine = ADP + protein N-phospho-L-histidine.</text>
        <dbReference type="EC" id="2.7.13.3"/>
    </reaction>
</comment>
<dbReference type="GO" id="GO:0000155">
    <property type="term" value="F:phosphorelay sensor kinase activity"/>
    <property type="evidence" value="ECO:0007669"/>
    <property type="project" value="InterPro"/>
</dbReference>
<dbReference type="InterPro" id="IPR036890">
    <property type="entry name" value="HATPase_C_sf"/>
</dbReference>
<dbReference type="EC" id="2.7.13.3" evidence="2"/>
<dbReference type="PANTHER" id="PTHR45453:SF1">
    <property type="entry name" value="PHOSPHATE REGULON SENSOR PROTEIN PHOR"/>
    <property type="match status" value="1"/>
</dbReference>
<dbReference type="SUPFAM" id="SSF47384">
    <property type="entry name" value="Homodimeric domain of signal transducing histidine kinase"/>
    <property type="match status" value="1"/>
</dbReference>
<dbReference type="SUPFAM" id="SSF55874">
    <property type="entry name" value="ATPase domain of HSP90 chaperone/DNA topoisomerase II/histidine kinase"/>
    <property type="match status" value="1"/>
</dbReference>
<dbReference type="SMART" id="SM00388">
    <property type="entry name" value="HisKA"/>
    <property type="match status" value="1"/>
</dbReference>
<dbReference type="Pfam" id="PF02518">
    <property type="entry name" value="HATPase_c"/>
    <property type="match status" value="1"/>
</dbReference>
<dbReference type="Proteomes" id="UP000034681">
    <property type="component" value="Unassembled WGS sequence"/>
</dbReference>
<evidence type="ECO:0000259" key="8">
    <source>
        <dbReference type="PROSITE" id="PS50109"/>
    </source>
</evidence>
<dbReference type="Pfam" id="PF00512">
    <property type="entry name" value="HisKA"/>
    <property type="match status" value="1"/>
</dbReference>